<organism evidence="1 2">
    <name type="scientific">Mesorhizobium plurifarium</name>
    <dbReference type="NCBI Taxonomy" id="69974"/>
    <lineage>
        <taxon>Bacteria</taxon>
        <taxon>Pseudomonadati</taxon>
        <taxon>Pseudomonadota</taxon>
        <taxon>Alphaproteobacteria</taxon>
        <taxon>Hyphomicrobiales</taxon>
        <taxon>Phyllobacteriaceae</taxon>
        <taxon>Mesorhizobium</taxon>
    </lineage>
</organism>
<dbReference type="Proteomes" id="UP000046373">
    <property type="component" value="Unassembled WGS sequence"/>
</dbReference>
<reference evidence="1 2" key="1">
    <citation type="submission" date="2014-08" db="EMBL/GenBank/DDBJ databases">
        <authorList>
            <person name="Moulin Lionel"/>
        </authorList>
    </citation>
    <scope>NUCLEOTIDE SEQUENCE [LARGE SCALE GENOMIC DNA]</scope>
</reference>
<accession>A0A090DS76</accession>
<protein>
    <submittedName>
        <fullName evidence="1">Uncharacterized protein</fullName>
    </submittedName>
</protein>
<name>A0A090DS76_MESPL</name>
<evidence type="ECO:0000313" key="1">
    <source>
        <dbReference type="EMBL" id="CDX16982.1"/>
    </source>
</evidence>
<sequence>MGDWMVAVTHLVTFTWSFRPLHGKLHMWSNRSFQKISAAVGLHTATANGRATSADRSAGGPRSLFCRLELAAP</sequence>
<dbReference type="EMBL" id="CCNB01000003">
    <property type="protein sequence ID" value="CDX16982.1"/>
    <property type="molecule type" value="Genomic_DNA"/>
</dbReference>
<evidence type="ECO:0000313" key="2">
    <source>
        <dbReference type="Proteomes" id="UP000046373"/>
    </source>
</evidence>
<gene>
    <name evidence="1" type="ORF">MPLDJ20_110079</name>
</gene>
<dbReference type="AlphaFoldDB" id="A0A090DS76"/>
<proteinExistence type="predicted"/>